<feature type="region of interest" description="Disordered" evidence="1">
    <location>
        <begin position="16"/>
        <end position="56"/>
    </location>
</feature>
<dbReference type="Proteomes" id="UP000077202">
    <property type="component" value="Unassembled WGS sequence"/>
</dbReference>
<evidence type="ECO:0000313" key="2">
    <source>
        <dbReference type="EMBL" id="OAE35170.1"/>
    </source>
</evidence>
<sequence length="150" mass="15842">MKLDGCLPQIRQRAVKCPPADCKEKAVGPNFRTDNIKRRSSQADSPVRSGPSNHEPDVTICLARLAGVRTEAPTGICFGSPSQSQLSPGAEERGRSGSEASSTGPGVGRFDSNFGCAGGRVPVVLSSMRLCSFRRGSDANATATQIYSER</sequence>
<gene>
    <name evidence="2" type="ORF">AXG93_4461s1510</name>
</gene>
<evidence type="ECO:0000313" key="3">
    <source>
        <dbReference type="Proteomes" id="UP000077202"/>
    </source>
</evidence>
<accession>A0A176WPX9</accession>
<proteinExistence type="predicted"/>
<keyword evidence="3" id="KW-1185">Reference proteome</keyword>
<dbReference type="AlphaFoldDB" id="A0A176WPX9"/>
<name>A0A176WPX9_MARPO</name>
<feature type="region of interest" description="Disordered" evidence="1">
    <location>
        <begin position="73"/>
        <end position="110"/>
    </location>
</feature>
<reference evidence="2" key="1">
    <citation type="submission" date="2016-03" db="EMBL/GenBank/DDBJ databases">
        <title>Mechanisms controlling the formation of the plant cell surface in tip-growing cells are functionally conserved among land plants.</title>
        <authorList>
            <person name="Honkanen S."/>
            <person name="Jones V.A."/>
            <person name="Morieri G."/>
            <person name="Champion C."/>
            <person name="Hetherington A.J."/>
            <person name="Kelly S."/>
            <person name="Saint-Marcoux D."/>
            <person name="Proust H."/>
            <person name="Prescott H."/>
            <person name="Dolan L."/>
        </authorList>
    </citation>
    <scope>NUCLEOTIDE SEQUENCE [LARGE SCALE GENOMIC DNA]</scope>
    <source>
        <tissue evidence="2">Whole gametophyte</tissue>
    </source>
</reference>
<organism evidence="2 3">
    <name type="scientific">Marchantia polymorpha subsp. ruderalis</name>
    <dbReference type="NCBI Taxonomy" id="1480154"/>
    <lineage>
        <taxon>Eukaryota</taxon>
        <taxon>Viridiplantae</taxon>
        <taxon>Streptophyta</taxon>
        <taxon>Embryophyta</taxon>
        <taxon>Marchantiophyta</taxon>
        <taxon>Marchantiopsida</taxon>
        <taxon>Marchantiidae</taxon>
        <taxon>Marchantiales</taxon>
        <taxon>Marchantiaceae</taxon>
        <taxon>Marchantia</taxon>
    </lineage>
</organism>
<evidence type="ECO:0000256" key="1">
    <source>
        <dbReference type="SAM" id="MobiDB-lite"/>
    </source>
</evidence>
<comment type="caution">
    <text evidence="2">The sequence shown here is derived from an EMBL/GenBank/DDBJ whole genome shotgun (WGS) entry which is preliminary data.</text>
</comment>
<protein>
    <submittedName>
        <fullName evidence="2">Uncharacterized protein</fullName>
    </submittedName>
</protein>
<dbReference type="EMBL" id="LVLJ01000253">
    <property type="protein sequence ID" value="OAE35170.1"/>
    <property type="molecule type" value="Genomic_DNA"/>
</dbReference>